<dbReference type="AlphaFoldDB" id="A0A1Q8E6A4"/>
<evidence type="ECO:0000256" key="1">
    <source>
        <dbReference type="SAM" id="Coils"/>
    </source>
</evidence>
<dbReference type="InterPro" id="IPR016024">
    <property type="entry name" value="ARM-type_fold"/>
</dbReference>
<dbReference type="EMBL" id="MSJM01000007">
    <property type="protein sequence ID" value="OLF47308.1"/>
    <property type="molecule type" value="Genomic_DNA"/>
</dbReference>
<keyword evidence="2" id="KW-0812">Transmembrane</keyword>
<feature type="transmembrane region" description="Helical" evidence="2">
    <location>
        <begin position="502"/>
        <end position="535"/>
    </location>
</feature>
<name>A0A1Q8E6A4_9STRE</name>
<proteinExistence type="predicted"/>
<feature type="transmembrane region" description="Helical" evidence="2">
    <location>
        <begin position="541"/>
        <end position="562"/>
    </location>
</feature>
<evidence type="ECO:0000313" key="4">
    <source>
        <dbReference type="Proteomes" id="UP000186890"/>
    </source>
</evidence>
<evidence type="ECO:0000313" key="3">
    <source>
        <dbReference type="EMBL" id="OLF47308.1"/>
    </source>
</evidence>
<protein>
    <submittedName>
        <fullName evidence="3">Phage tail tape measure protein</fullName>
    </submittedName>
</protein>
<sequence>MAGKNIKGITIEIEGNTQPLQKALKAVDSSASKASREIKDIDKSLKFDTGNVTLLTQKQELLGKQVQTTKEKLEILKGAQSQVEAQFKSGEIGAEQYRAFQREVVQTENVLKGYERKLENVNQVLATNGQATENNISQINDLQHEQSQLASEMSKVTSSFELQESALDSNASEAERNALAQKKIGAQSEIVGKQISNLEKQLELTKKEYGENSTEANKMEAELNQAKITLNHLNDELNETKASADNAQDGLGTVTKVAKAEALQQVSEKLSAISDKLIDVGTDSLEAAAQVQASNAQFSTVFGDMEAQAREALNAIGDDMDIVPERLQGSFTQMASFAKTSGLDTSDALDLTSRATRAAADSAAFYDKSIESVTENLQSFLKGNYANDAALGISATETTRNAAANKLYGKSFNELSEAQKQLTLLQMVEDGNKLSGALGQAARESDGLENVMGNLKQSGTNALAAIGEPILEMLIPVFQELASVVKKVTEWFKNLSPSVKRIIAIVGMFVVVLGTLLPIILSIVAGVQFFMAGIAGLSVSFLPLIGIIAGVIAAIVLFIVGIKKLWEKNAAFRESVLNVWNAVQTIIVSVVQKVSSFVMSLWGALTNWWTQNQELIRSSAEKVWGAIQTVVQTVMSVLGPFLQGAWQNIQVAISTIWDLIKNNVQTVMTVVLNIIKAVMQIIKGDWSGAWQSIKNAFAAIWNGMKNTLSIILQAISRIISNTWNGVKGIISGALSSISGAVSSVWNRIAGTIRGVMSGISGTVSGVWNGIHNTISNAINSAKNAVSSAIGAIKGFMNFSWSIPRPKLPRFNISGGEAPWGFMGKGSLPRIDISWFAKGGIMTKPTLFGFNGNRAMVGGEAGAEAILPLNEKTLGAIGRAQAEAAGNAGNTFNFNITVNGNVDNPDELVEKLARQIEQFMVREAMV</sequence>
<evidence type="ECO:0000256" key="2">
    <source>
        <dbReference type="SAM" id="Phobius"/>
    </source>
</evidence>
<gene>
    <name evidence="3" type="ORF">BU202_08250</name>
</gene>
<accession>A0A1Q8E6A4</accession>
<keyword evidence="2" id="KW-1133">Transmembrane helix</keyword>
<feature type="coiled-coil region" evidence="1">
    <location>
        <begin position="97"/>
        <end position="124"/>
    </location>
</feature>
<keyword evidence="2" id="KW-0472">Membrane</keyword>
<feature type="coiled-coil region" evidence="1">
    <location>
        <begin position="195"/>
        <end position="250"/>
    </location>
</feature>
<dbReference type="RefSeq" id="WP_075105309.1">
    <property type="nucleotide sequence ID" value="NZ_MSJM01000007.1"/>
</dbReference>
<organism evidence="3 4">
    <name type="scientific">Streptococcus cuniculi</name>
    <dbReference type="NCBI Taxonomy" id="1432788"/>
    <lineage>
        <taxon>Bacteria</taxon>
        <taxon>Bacillati</taxon>
        <taxon>Bacillota</taxon>
        <taxon>Bacilli</taxon>
        <taxon>Lactobacillales</taxon>
        <taxon>Streptococcaceae</taxon>
        <taxon>Streptococcus</taxon>
    </lineage>
</organism>
<dbReference type="Proteomes" id="UP000186890">
    <property type="component" value="Unassembled WGS sequence"/>
</dbReference>
<keyword evidence="4" id="KW-1185">Reference proteome</keyword>
<dbReference type="OrthoDB" id="2137849at2"/>
<dbReference type="PANTHER" id="PTHR37813:SF1">
    <property type="entry name" value="FELS-2 PROPHAGE PROTEIN"/>
    <property type="match status" value="1"/>
</dbReference>
<dbReference type="SUPFAM" id="SSF48371">
    <property type="entry name" value="ARM repeat"/>
    <property type="match status" value="1"/>
</dbReference>
<dbReference type="Gene3D" id="1.20.120.20">
    <property type="entry name" value="Apolipoprotein"/>
    <property type="match status" value="1"/>
</dbReference>
<keyword evidence="1" id="KW-0175">Coiled coil</keyword>
<comment type="caution">
    <text evidence="3">The sequence shown here is derived from an EMBL/GenBank/DDBJ whole genome shotgun (WGS) entry which is preliminary data.</text>
</comment>
<reference evidence="4" key="1">
    <citation type="submission" date="2016-12" db="EMBL/GenBank/DDBJ databases">
        <authorList>
            <person name="Gulvik C.A."/>
        </authorList>
    </citation>
    <scope>NUCLEOTIDE SEQUENCE [LARGE SCALE GENOMIC DNA]</scope>
    <source>
        <strain evidence="4">NED12-00049-6B</strain>
    </source>
</reference>
<dbReference type="PANTHER" id="PTHR37813">
    <property type="entry name" value="FELS-2 PROPHAGE PROTEIN"/>
    <property type="match status" value="1"/>
</dbReference>